<evidence type="ECO:0000256" key="1">
    <source>
        <dbReference type="ARBA" id="ARBA00004191"/>
    </source>
</evidence>
<dbReference type="CDD" id="cd23507">
    <property type="entry name" value="hydrophobin_I"/>
    <property type="match status" value="1"/>
</dbReference>
<evidence type="ECO:0000256" key="3">
    <source>
        <dbReference type="ARBA" id="ARBA00022512"/>
    </source>
</evidence>
<evidence type="ECO:0000256" key="2">
    <source>
        <dbReference type="ARBA" id="ARBA00010446"/>
    </source>
</evidence>
<dbReference type="GO" id="GO:0009277">
    <property type="term" value="C:fungal-type cell wall"/>
    <property type="evidence" value="ECO:0007669"/>
    <property type="project" value="InterPro"/>
</dbReference>
<comment type="caution">
    <text evidence="8">The sequence shown here is derived from an EMBL/GenBank/DDBJ whole genome shotgun (WGS) entry which is preliminary data.</text>
</comment>
<evidence type="ECO:0000256" key="4">
    <source>
        <dbReference type="ARBA" id="ARBA00022525"/>
    </source>
</evidence>
<evidence type="ECO:0000256" key="6">
    <source>
        <dbReference type="ARBA" id="ARBA00023157"/>
    </source>
</evidence>
<evidence type="ECO:0000256" key="5">
    <source>
        <dbReference type="ARBA" id="ARBA00022729"/>
    </source>
</evidence>
<accession>A0A4S4N1M6</accession>
<gene>
    <name evidence="8" type="ORF">EUX98_g2523</name>
</gene>
<reference evidence="8 9" key="1">
    <citation type="submission" date="2019-02" db="EMBL/GenBank/DDBJ databases">
        <title>Genome sequencing of the rare red list fungi Antrodiella citrinella (Flaviporus citrinellus).</title>
        <authorList>
            <person name="Buettner E."/>
            <person name="Kellner H."/>
        </authorList>
    </citation>
    <scope>NUCLEOTIDE SEQUENCE [LARGE SCALE GENOMIC DNA]</scope>
    <source>
        <strain evidence="8 9">DSM 108506</strain>
    </source>
</reference>
<dbReference type="SMART" id="SM00075">
    <property type="entry name" value="HYDRO"/>
    <property type="match status" value="1"/>
</dbReference>
<dbReference type="OrthoDB" id="4225815at2759"/>
<dbReference type="GO" id="GO:0005199">
    <property type="term" value="F:structural constituent of cell wall"/>
    <property type="evidence" value="ECO:0007669"/>
    <property type="project" value="InterPro"/>
</dbReference>
<evidence type="ECO:0000256" key="7">
    <source>
        <dbReference type="RuleBase" id="RU365009"/>
    </source>
</evidence>
<evidence type="ECO:0000313" key="8">
    <source>
        <dbReference type="EMBL" id="THH31631.1"/>
    </source>
</evidence>
<dbReference type="AlphaFoldDB" id="A0A4S4N1M6"/>
<comment type="similarity">
    <text evidence="2 7">Belongs to the fungal hydrophobin family.</text>
</comment>
<keyword evidence="6 7" id="KW-1015">Disulfide bond</keyword>
<dbReference type="InterPro" id="IPR001338">
    <property type="entry name" value="Class_I_Hydrophobin"/>
</dbReference>
<name>A0A4S4N1M6_9APHY</name>
<feature type="non-terminal residue" evidence="8">
    <location>
        <position position="1"/>
    </location>
</feature>
<dbReference type="EMBL" id="SGPM01000041">
    <property type="protein sequence ID" value="THH31631.1"/>
    <property type="molecule type" value="Genomic_DNA"/>
</dbReference>
<proteinExistence type="inferred from homology"/>
<dbReference type="Proteomes" id="UP000308730">
    <property type="component" value="Unassembled WGS sequence"/>
</dbReference>
<protein>
    <recommendedName>
        <fullName evidence="7">Hydrophobin</fullName>
    </recommendedName>
</protein>
<keyword evidence="5 7" id="KW-0732">Signal</keyword>
<sequence>VTATVTVTAPSSAPTGGAPAGQCNVGDTYCCQSLMTNEQAGIPVLDGLLGLVGVGCLPINILGSTCSASPVCCTGTAENGLVNIGCLPIIL</sequence>
<comment type="subcellular location">
    <subcellularLocation>
        <location evidence="1 7">Secreted</location>
        <location evidence="1 7">Cell wall</location>
    </subcellularLocation>
</comment>
<dbReference type="PROSITE" id="PS00956">
    <property type="entry name" value="HYDROPHOBIN"/>
    <property type="match status" value="1"/>
</dbReference>
<organism evidence="8 9">
    <name type="scientific">Antrodiella citrinella</name>
    <dbReference type="NCBI Taxonomy" id="2447956"/>
    <lineage>
        <taxon>Eukaryota</taxon>
        <taxon>Fungi</taxon>
        <taxon>Dikarya</taxon>
        <taxon>Basidiomycota</taxon>
        <taxon>Agaricomycotina</taxon>
        <taxon>Agaricomycetes</taxon>
        <taxon>Polyporales</taxon>
        <taxon>Steccherinaceae</taxon>
        <taxon>Antrodiella</taxon>
    </lineage>
</organism>
<keyword evidence="4 7" id="KW-0964">Secreted</keyword>
<dbReference type="InterPro" id="IPR019778">
    <property type="entry name" value="Class_I_Hydrophobin_CS"/>
</dbReference>
<keyword evidence="3 7" id="KW-0134">Cell wall</keyword>
<evidence type="ECO:0000313" key="9">
    <source>
        <dbReference type="Proteomes" id="UP000308730"/>
    </source>
</evidence>
<dbReference type="Pfam" id="PF01185">
    <property type="entry name" value="Hydrophobin"/>
    <property type="match status" value="1"/>
</dbReference>
<keyword evidence="9" id="KW-1185">Reference proteome</keyword>